<reference evidence="2" key="1">
    <citation type="submission" date="2020-02" db="EMBL/GenBank/DDBJ databases">
        <authorList>
            <person name="Shen X.-R."/>
            <person name="Zhang Y.-X."/>
        </authorList>
    </citation>
    <scope>NUCLEOTIDE SEQUENCE</scope>
    <source>
        <strain evidence="2">SYP-B3998</strain>
    </source>
</reference>
<dbReference type="PROSITE" id="PS50022">
    <property type="entry name" value="FA58C_3"/>
    <property type="match status" value="1"/>
</dbReference>
<name>A0A6G3ZU93_9BACL</name>
<comment type="caution">
    <text evidence="2">The sequence shown here is derived from an EMBL/GenBank/DDBJ whole genome shotgun (WGS) entry which is preliminary data.</text>
</comment>
<dbReference type="InterPro" id="IPR008979">
    <property type="entry name" value="Galactose-bd-like_sf"/>
</dbReference>
<evidence type="ECO:0000259" key="1">
    <source>
        <dbReference type="PROSITE" id="PS50022"/>
    </source>
</evidence>
<accession>A0A6G3ZU93</accession>
<organism evidence="2">
    <name type="scientific">Paenibacillus sp. SYP-B3998</name>
    <dbReference type="NCBI Taxonomy" id="2678564"/>
    <lineage>
        <taxon>Bacteria</taxon>
        <taxon>Bacillati</taxon>
        <taxon>Bacillota</taxon>
        <taxon>Bacilli</taxon>
        <taxon>Bacillales</taxon>
        <taxon>Paenibacillaceae</taxon>
        <taxon>Paenibacillus</taxon>
    </lineage>
</organism>
<dbReference type="AlphaFoldDB" id="A0A6G3ZU93"/>
<dbReference type="EMBL" id="JAAIKC010000001">
    <property type="protein sequence ID" value="NEW05786.1"/>
    <property type="molecule type" value="Genomic_DNA"/>
</dbReference>
<evidence type="ECO:0000313" key="2">
    <source>
        <dbReference type="EMBL" id="NEW05786.1"/>
    </source>
</evidence>
<sequence>MKALLITNFISIGGVMSNTEVNLAFSKKVIGSSETMNATVNHAVDGDVNTFWQPLGMDRKEDNQVWMTIDLGDIVSFNKVVLHLASGFISEYHLLYAQDEEKWMNAYDWDSSKGCMSTIETALFPRVSGRYLKLEVVLFDPDRDFQLKEVEVYDILSIASGPLLDRIYFSDPSLGIFSQDDTIPLQVGSTARLILEGFLSDKSEADLTAADISFSSTNPSVVEIDENGVLLAKYPGVAQIKGVANLESVSQAASIFVDVYEPSEWTADTWLEHESIVMQIGQPSLLTLGSPYPVLHIVPNETTMAKVSLINGKTGECFAVLPEREIAAKEESVFVFPGHAVKLAFYEICIALVSKDTSIFYDAFFFTVVDPKTSREGQSTIVFLGETGKLEYVPDYKGNRVLDFSNSGYGGGGVKLPDIEPVVVIKPLAGDNTQLIQEGIDRISAMPRSAEGFRGAVILKKGIYEISGKLRISASGVVIRGDGAHVGGTLLYATGKIQRNLIEISGVAGPQLLVDTKTPITDLYVPSGARSFHVKDASNFQIGDMIKVMRYSNERWIHAIGMDTIRMRPVTGGTVPWPPFQLEFDRVITQIDGNHLTIDAPIASAIESRWGGGAIVKYEDSERIEQIGIENLRVDVAFDATLTDTRIDGNEGSFSYYADENHAINFIYADNVKHAWIRNIIGFHLQHALVQVGRNAKWMTIQDCVAYEFISVITGGRRYPYHLMGELTLVQRAYAEKARHAFAVDARVAGPNVFLDCESNIDYNTSEPHHRWSVGCLYDNVTGRIHIQDRGWLGSGHGWSGANYVAWNTKNELVSQQPPTAQNYAIGHVGTKGTSFLPNAYDPRPREDGYWESFGAHVHPRSLYIQQLEDRLGPEGVSNLQGIPIINRKEPGESELYFELRSE</sequence>
<proteinExistence type="predicted"/>
<gene>
    <name evidence="2" type="ORF">GK047_07110</name>
</gene>
<dbReference type="Gene3D" id="2.60.40.1080">
    <property type="match status" value="1"/>
</dbReference>
<dbReference type="Pfam" id="PF00754">
    <property type="entry name" value="F5_F8_type_C"/>
    <property type="match status" value="1"/>
</dbReference>
<dbReference type="InterPro" id="IPR011050">
    <property type="entry name" value="Pectin_lyase_fold/virulence"/>
</dbReference>
<dbReference type="Gene3D" id="2.60.120.260">
    <property type="entry name" value="Galactose-binding domain-like"/>
    <property type="match status" value="1"/>
</dbReference>
<feature type="domain" description="F5/8 type C" evidence="1">
    <location>
        <begin position="7"/>
        <end position="155"/>
    </location>
</feature>
<protein>
    <submittedName>
        <fullName evidence="2">Discoidin domain-containing protein</fullName>
    </submittedName>
</protein>
<dbReference type="SUPFAM" id="SSF49785">
    <property type="entry name" value="Galactose-binding domain-like"/>
    <property type="match status" value="1"/>
</dbReference>
<dbReference type="RefSeq" id="WP_163943104.1">
    <property type="nucleotide sequence ID" value="NZ_JAAIKC010000001.1"/>
</dbReference>
<dbReference type="SUPFAM" id="SSF51126">
    <property type="entry name" value="Pectin lyase-like"/>
    <property type="match status" value="1"/>
</dbReference>
<dbReference type="InterPro" id="IPR000421">
    <property type="entry name" value="FA58C"/>
</dbReference>